<evidence type="ECO:0000256" key="1">
    <source>
        <dbReference type="SAM" id="SignalP"/>
    </source>
</evidence>
<evidence type="ECO:0000313" key="6">
    <source>
        <dbReference type="Proteomes" id="UP000510660"/>
    </source>
</evidence>
<protein>
    <submittedName>
        <fullName evidence="4">Uncharacterized protein</fullName>
    </submittedName>
</protein>
<gene>
    <name evidence="3" type="ORF">GSR61_05430</name>
    <name evidence="4" type="ORF">GTO85_06210</name>
    <name evidence="2" type="ORF">QP235_02650</name>
</gene>
<dbReference type="Proteomes" id="UP000464915">
    <property type="component" value="Chromosome"/>
</dbReference>
<dbReference type="AlphaFoldDB" id="A0A6P1TWH4"/>
<keyword evidence="1" id="KW-0732">Signal</keyword>
<dbReference type="RefSeq" id="WP_155515511.1">
    <property type="nucleotide sequence ID" value="NZ_CABMHY010000046.1"/>
</dbReference>
<dbReference type="EMBL" id="CP047415">
    <property type="protein sequence ID" value="QLL73983.1"/>
    <property type="molecule type" value="Genomic_DNA"/>
</dbReference>
<feature type="signal peptide" evidence="1">
    <location>
        <begin position="1"/>
        <end position="22"/>
    </location>
</feature>
<reference evidence="3 5" key="1">
    <citation type="submission" date="2019-12" db="EMBL/GenBank/DDBJ databases">
        <title>Complete Genome Sequences of Lactobacillus strains, C25 and P38, Isolated from Chicken Cecum.</title>
        <authorList>
            <person name="Hassan H.M."/>
            <person name="Mendoza M."/>
            <person name="Rezvani M."/>
            <person name="Koci M.D."/>
            <person name="Dickey A.N."/>
            <person name="Scholl E.H."/>
        </authorList>
    </citation>
    <scope>NUCLEOTIDE SEQUENCE [LARGE SCALE GENOMIC DNA]</scope>
    <source>
        <strain evidence="3 5">C25</strain>
    </source>
</reference>
<name>A0A6P1TWH4_9LACO</name>
<dbReference type="GeneID" id="69823501"/>
<proteinExistence type="predicted"/>
<dbReference type="Proteomes" id="UP000510660">
    <property type="component" value="Chromosome"/>
</dbReference>
<evidence type="ECO:0000313" key="4">
    <source>
        <dbReference type="EMBL" id="QLL73983.1"/>
    </source>
</evidence>
<reference evidence="4 6" key="2">
    <citation type="submission" date="2020-01" db="EMBL/GenBank/DDBJ databases">
        <title>Complete and circular genome sequences of six lactobacillus isolates from horses.</title>
        <authorList>
            <person name="Hassan H.M."/>
        </authorList>
    </citation>
    <scope>NUCLEOTIDE SEQUENCE [LARGE SCALE GENOMIC DNA]</scope>
    <source>
        <strain evidence="4 6">1D</strain>
    </source>
</reference>
<accession>A0A6P1TWH4</accession>
<dbReference type="Proteomes" id="UP001230300">
    <property type="component" value="Unassembled WGS sequence"/>
</dbReference>
<sequence length="46" mass="5031">MKINKKLILISTALLAVSPIAAAPLTLKLHKKIIKNTQNWLPALKA</sequence>
<feature type="chain" id="PRO_5043227289" evidence="1">
    <location>
        <begin position="23"/>
        <end position="46"/>
    </location>
</feature>
<evidence type="ECO:0000313" key="5">
    <source>
        <dbReference type="Proteomes" id="UP000464915"/>
    </source>
</evidence>
<evidence type="ECO:0000313" key="2">
    <source>
        <dbReference type="EMBL" id="MDK6502110.1"/>
    </source>
</evidence>
<organism evidence="4 6">
    <name type="scientific">Lactobacillus crispatus</name>
    <dbReference type="NCBI Taxonomy" id="47770"/>
    <lineage>
        <taxon>Bacteria</taxon>
        <taxon>Bacillati</taxon>
        <taxon>Bacillota</taxon>
        <taxon>Bacilli</taxon>
        <taxon>Lactobacillales</taxon>
        <taxon>Lactobacillaceae</taxon>
        <taxon>Lactobacillus</taxon>
    </lineage>
</organism>
<evidence type="ECO:0000313" key="3">
    <source>
        <dbReference type="EMBL" id="QHQ68039.1"/>
    </source>
</evidence>
<reference evidence="2" key="3">
    <citation type="submission" date="2023-05" db="EMBL/GenBank/DDBJ databases">
        <title>Cataloging the Phylogenetic Diversity of Human Bladder Bacteria.</title>
        <authorList>
            <person name="Du J."/>
        </authorList>
    </citation>
    <scope>NUCLEOTIDE SEQUENCE</scope>
    <source>
        <strain evidence="2">UMB9226</strain>
    </source>
</reference>
<dbReference type="EMBL" id="JASOGN010000006">
    <property type="protein sequence ID" value="MDK6502110.1"/>
    <property type="molecule type" value="Genomic_DNA"/>
</dbReference>
<dbReference type="EMBL" id="CP047142">
    <property type="protein sequence ID" value="QHQ68039.1"/>
    <property type="molecule type" value="Genomic_DNA"/>
</dbReference>